<evidence type="ECO:0000256" key="3">
    <source>
        <dbReference type="ARBA" id="ARBA00023143"/>
    </source>
</evidence>
<evidence type="ECO:0000256" key="2">
    <source>
        <dbReference type="ARBA" id="ARBA00009677"/>
    </source>
</evidence>
<dbReference type="Gene3D" id="2.60.98.20">
    <property type="entry name" value="Flagellar hook protein FlgE"/>
    <property type="match status" value="1"/>
</dbReference>
<evidence type="ECO:0000259" key="6">
    <source>
        <dbReference type="Pfam" id="PF06429"/>
    </source>
</evidence>
<protein>
    <recommendedName>
        <fullName evidence="4">Flagellar hook protein FlgE</fullName>
    </recommendedName>
</protein>
<feature type="domain" description="Flagellar basal-body/hook protein C-terminal" evidence="6">
    <location>
        <begin position="387"/>
        <end position="427"/>
    </location>
</feature>
<evidence type="ECO:0000313" key="8">
    <source>
        <dbReference type="Proteomes" id="UP000193870"/>
    </source>
</evidence>
<keyword evidence="8" id="KW-1185">Reference proteome</keyword>
<dbReference type="InterPro" id="IPR019776">
    <property type="entry name" value="Flagellar_basal_body_rod_CS"/>
</dbReference>
<dbReference type="AlphaFoldDB" id="A0A1Y5SX14"/>
<dbReference type="GO" id="GO:0005829">
    <property type="term" value="C:cytosol"/>
    <property type="evidence" value="ECO:0007669"/>
    <property type="project" value="TreeGrafter"/>
</dbReference>
<name>A0A1Y5SX14_9RHOB</name>
<dbReference type="InterPro" id="IPR001444">
    <property type="entry name" value="Flag_bb_rod_N"/>
</dbReference>
<keyword evidence="3 4" id="KW-0975">Bacterial flagellum</keyword>
<evidence type="ECO:0000256" key="1">
    <source>
        <dbReference type="ARBA" id="ARBA00004117"/>
    </source>
</evidence>
<comment type="subcellular location">
    <subcellularLocation>
        <location evidence="1 4">Bacterial flagellum basal body</location>
    </subcellularLocation>
</comment>
<dbReference type="InterPro" id="IPR037058">
    <property type="entry name" value="Falgellar_hook_FlgE_sf"/>
</dbReference>
<dbReference type="OrthoDB" id="8372879at2"/>
<dbReference type="EMBL" id="FWFV01000006">
    <property type="protein sequence ID" value="SLN50463.1"/>
    <property type="molecule type" value="Genomic_DNA"/>
</dbReference>
<evidence type="ECO:0000259" key="5">
    <source>
        <dbReference type="Pfam" id="PF00460"/>
    </source>
</evidence>
<gene>
    <name evidence="7" type="primary">flgE</name>
    <name evidence="7" type="ORF">PAM7066_02275</name>
</gene>
<dbReference type="Proteomes" id="UP000193870">
    <property type="component" value="Unassembled WGS sequence"/>
</dbReference>
<dbReference type="PANTHER" id="PTHR30435">
    <property type="entry name" value="FLAGELLAR PROTEIN"/>
    <property type="match status" value="1"/>
</dbReference>
<accession>A0A1Y5SX14</accession>
<dbReference type="GO" id="GO:0009425">
    <property type="term" value="C:bacterial-type flagellum basal body"/>
    <property type="evidence" value="ECO:0007669"/>
    <property type="project" value="UniProtKB-SubCell"/>
</dbReference>
<proteinExistence type="inferred from homology"/>
<comment type="function">
    <text evidence="4">A flexible structure which links the flagellar filament to the drive apparatus in the basal body.</text>
</comment>
<keyword evidence="7" id="KW-0966">Cell projection</keyword>
<dbReference type="Pfam" id="PF06429">
    <property type="entry name" value="Flg_bbr_C"/>
    <property type="match status" value="1"/>
</dbReference>
<comment type="similarity">
    <text evidence="2 4">Belongs to the flagella basal body rod proteins family.</text>
</comment>
<dbReference type="InterPro" id="IPR037925">
    <property type="entry name" value="FlgE/F/G-like"/>
</dbReference>
<organism evidence="7 8">
    <name type="scientific">Palleronia marisminoris</name>
    <dbReference type="NCBI Taxonomy" id="315423"/>
    <lineage>
        <taxon>Bacteria</taxon>
        <taxon>Pseudomonadati</taxon>
        <taxon>Pseudomonadota</taxon>
        <taxon>Alphaproteobacteria</taxon>
        <taxon>Rhodobacterales</taxon>
        <taxon>Roseobacteraceae</taxon>
        <taxon>Palleronia</taxon>
    </lineage>
</organism>
<dbReference type="SUPFAM" id="SSF117143">
    <property type="entry name" value="Flagellar hook protein flgE"/>
    <property type="match status" value="1"/>
</dbReference>
<dbReference type="NCBIfam" id="TIGR03506">
    <property type="entry name" value="FlgEFG_subfam"/>
    <property type="match status" value="1"/>
</dbReference>
<evidence type="ECO:0000256" key="4">
    <source>
        <dbReference type="RuleBase" id="RU362116"/>
    </source>
</evidence>
<dbReference type="STRING" id="315423.SAMN04488020_10642"/>
<dbReference type="InterPro" id="IPR020013">
    <property type="entry name" value="Flagellar_FlgE/F/G"/>
</dbReference>
<keyword evidence="7" id="KW-0282">Flagellum</keyword>
<dbReference type="Pfam" id="PF00460">
    <property type="entry name" value="Flg_bb_rod"/>
    <property type="match status" value="1"/>
</dbReference>
<dbReference type="InterPro" id="IPR010930">
    <property type="entry name" value="Flg_bb/hook_C_dom"/>
</dbReference>
<sequence length="429" mass="44492">MSISASLASGISGLSANSTRLASISDNIANSATYGYKRSVTEFHSLVVSGGGQQSTGSGVRTTGQRLVDEQGQLQNSSNSTDISINGRGFLPVTDLEGYNPGGATKLALMTTGSFRPDAEGNLVNATGKVLLGVPANLDGSFPNFPRDSVDGLEPVNIFHNQFAANPTTEMTLALNLPSDDSVSDPLGGPHDLTVEYFGNLGQAESLSFGFEPTGDANEWTMTVTDSQSGDTVGEFTILFNATNDGGGQIETVTPFGASGGTYDDADGNITLPIGGGTMAVNIGGPNQSTGITQLDSSFAPSNIIKNGAATGNLTGVEVAQDGIVHAIYDTGMTRPIFQVPVIDVPNRNGLKASDSQTYEVSLESGGIFLWDAGTGPVGATMGYSREGSTTDVATELTNLIQTQRAYSSNAKVIQTVDEMLQETTNLKR</sequence>
<evidence type="ECO:0000313" key="7">
    <source>
        <dbReference type="EMBL" id="SLN50463.1"/>
    </source>
</evidence>
<feature type="domain" description="Flagellar basal body rod protein N-terminal" evidence="5">
    <location>
        <begin position="9"/>
        <end position="37"/>
    </location>
</feature>
<reference evidence="7 8" key="1">
    <citation type="submission" date="2017-03" db="EMBL/GenBank/DDBJ databases">
        <authorList>
            <person name="Afonso C.L."/>
            <person name="Miller P.J."/>
            <person name="Scott M.A."/>
            <person name="Spackman E."/>
            <person name="Goraichik I."/>
            <person name="Dimitrov K.M."/>
            <person name="Suarez D.L."/>
            <person name="Swayne D.E."/>
        </authorList>
    </citation>
    <scope>NUCLEOTIDE SEQUENCE [LARGE SCALE GENOMIC DNA]</scope>
    <source>
        <strain evidence="7 8">CECT 7066</strain>
    </source>
</reference>
<dbReference type="PANTHER" id="PTHR30435:SF1">
    <property type="entry name" value="FLAGELLAR HOOK PROTEIN FLGE"/>
    <property type="match status" value="1"/>
</dbReference>
<dbReference type="GO" id="GO:0009424">
    <property type="term" value="C:bacterial-type flagellum hook"/>
    <property type="evidence" value="ECO:0007669"/>
    <property type="project" value="TreeGrafter"/>
</dbReference>
<dbReference type="GO" id="GO:0071978">
    <property type="term" value="P:bacterial-type flagellum-dependent swarming motility"/>
    <property type="evidence" value="ECO:0007669"/>
    <property type="project" value="TreeGrafter"/>
</dbReference>
<dbReference type="RefSeq" id="WP_085854252.1">
    <property type="nucleotide sequence ID" value="NZ_FOPF01000006.1"/>
</dbReference>
<dbReference type="PROSITE" id="PS00588">
    <property type="entry name" value="FLAGELLA_BB_ROD"/>
    <property type="match status" value="1"/>
</dbReference>
<keyword evidence="7" id="KW-0969">Cilium</keyword>